<evidence type="ECO:0000256" key="4">
    <source>
        <dbReference type="ARBA" id="ARBA00022729"/>
    </source>
</evidence>
<dbReference type="InterPro" id="IPR006059">
    <property type="entry name" value="SBP"/>
</dbReference>
<reference evidence="6 7" key="1">
    <citation type="submission" date="2015-11" db="EMBL/GenBank/DDBJ databases">
        <title>Draft Genome Sequence of the Strain BR 10303 (Bradyrhizobium sp.) isolated from nodules of Centrolobium paraense.</title>
        <authorList>
            <person name="Zelli J.E."/>
            <person name="Simoes-Araujo J.L."/>
            <person name="Barauna A.C."/>
            <person name="Silva K."/>
        </authorList>
    </citation>
    <scope>NUCLEOTIDE SEQUENCE [LARGE SCALE GENOMIC DNA]</scope>
    <source>
        <strain evidence="6 7">BR 10303</strain>
    </source>
</reference>
<comment type="caution">
    <text evidence="6">The sequence shown here is derived from an EMBL/GenBank/DDBJ whole genome shotgun (WGS) entry which is preliminary data.</text>
</comment>
<dbReference type="PROSITE" id="PS51318">
    <property type="entry name" value="TAT"/>
    <property type="match status" value="1"/>
</dbReference>
<evidence type="ECO:0000313" key="7">
    <source>
        <dbReference type="Proteomes" id="UP000057737"/>
    </source>
</evidence>
<evidence type="ECO:0000313" key="6">
    <source>
        <dbReference type="EMBL" id="KWV56009.1"/>
    </source>
</evidence>
<dbReference type="Proteomes" id="UP000057737">
    <property type="component" value="Unassembled WGS sequence"/>
</dbReference>
<gene>
    <name evidence="6" type="ORF">AS156_05210</name>
</gene>
<proteinExistence type="inferred from homology"/>
<organism evidence="6 7">
    <name type="scientific">Bradyrhizobium macuxiense</name>
    <dbReference type="NCBI Taxonomy" id="1755647"/>
    <lineage>
        <taxon>Bacteria</taxon>
        <taxon>Pseudomonadati</taxon>
        <taxon>Pseudomonadota</taxon>
        <taxon>Alphaproteobacteria</taxon>
        <taxon>Hyphomicrobiales</taxon>
        <taxon>Nitrobacteraceae</taxon>
        <taxon>Bradyrhizobium</taxon>
    </lineage>
</organism>
<dbReference type="Gene3D" id="3.40.190.10">
    <property type="entry name" value="Periplasmic binding protein-like II"/>
    <property type="match status" value="1"/>
</dbReference>
<dbReference type="SUPFAM" id="SSF53850">
    <property type="entry name" value="Periplasmic binding protein-like II"/>
    <property type="match status" value="1"/>
</dbReference>
<accession>A0A109JW72</accession>
<dbReference type="InterPro" id="IPR006311">
    <property type="entry name" value="TAT_signal"/>
</dbReference>
<evidence type="ECO:0000256" key="5">
    <source>
        <dbReference type="ARBA" id="ARBA00022764"/>
    </source>
</evidence>
<name>A0A109JW72_9BRAD</name>
<comment type="similarity">
    <text evidence="2">Belongs to the bacterial solute-binding protein 1 family.</text>
</comment>
<evidence type="ECO:0000256" key="3">
    <source>
        <dbReference type="ARBA" id="ARBA00022448"/>
    </source>
</evidence>
<dbReference type="PANTHER" id="PTHR43649:SF34">
    <property type="entry name" value="ABC TRANSPORTER PERIPLASMIC-BINDING PROTEIN YCJN-RELATED"/>
    <property type="match status" value="1"/>
</dbReference>
<dbReference type="Pfam" id="PF13416">
    <property type="entry name" value="SBP_bac_8"/>
    <property type="match status" value="1"/>
</dbReference>
<dbReference type="OrthoDB" id="9805950at2"/>
<dbReference type="InterPro" id="IPR050490">
    <property type="entry name" value="Bact_solute-bd_prot1"/>
</dbReference>
<protein>
    <submittedName>
        <fullName evidence="6">Sugar ABC transporter substrate-binding protein</fullName>
    </submittedName>
</protein>
<keyword evidence="7" id="KW-1185">Reference proteome</keyword>
<dbReference type="AlphaFoldDB" id="A0A109JW72"/>
<dbReference type="RefSeq" id="WP_066507005.1">
    <property type="nucleotide sequence ID" value="NZ_LNCU01000057.1"/>
</dbReference>
<dbReference type="PANTHER" id="PTHR43649">
    <property type="entry name" value="ARABINOSE-BINDING PROTEIN-RELATED"/>
    <property type="match status" value="1"/>
</dbReference>
<evidence type="ECO:0000256" key="1">
    <source>
        <dbReference type="ARBA" id="ARBA00004418"/>
    </source>
</evidence>
<evidence type="ECO:0000256" key="2">
    <source>
        <dbReference type="ARBA" id="ARBA00008520"/>
    </source>
</evidence>
<keyword evidence="5" id="KW-0574">Periplasm</keyword>
<keyword evidence="4" id="KW-0732">Signal</keyword>
<comment type="subcellular location">
    <subcellularLocation>
        <location evidence="1">Periplasm</location>
    </subcellularLocation>
</comment>
<sequence>MARITRRKLLALSGGGVVAARTGGIAAILALRQAPAYAQGTTIHWLRWNDFVPASDEVLRKQIAPECEKALGVKLNIEMINGNDIQARTTSAIQSGTGPDVICVLNNWAQLYPESVFDVSDVAEEIGKAQDGFYEESRVVANDGKKWIAVPWCVLGAQLAYRKSWFAEIGYDAPKFPQTWEEYREAGKKLKAKERPFGQAVSHSFGDPPTYAYPYLWSWGGKEVEADGKTVVLNSKETVDSVNFAVGFWKDAYDDGGLAWDDSSNNRAFLAGTISSTLNGASIYIEAKRKPEVYLTETGTPLFKDILHAPLPKGAAGQFGYHLPMSNMLMKYVKDPKPGKEFLRWITSKPVYQPWFDSQQGYSVGATTIWEKDKLWDKDPVMLPFRTAARAGRFPGYAGPADRHAAEVLSKYIIVDMTAKAIQGMPEQDAVKWAQGEVASVHAA</sequence>
<dbReference type="GO" id="GO:0042597">
    <property type="term" value="C:periplasmic space"/>
    <property type="evidence" value="ECO:0007669"/>
    <property type="project" value="UniProtKB-SubCell"/>
</dbReference>
<dbReference type="EMBL" id="LNCU01000057">
    <property type="protein sequence ID" value="KWV56009.1"/>
    <property type="molecule type" value="Genomic_DNA"/>
</dbReference>
<keyword evidence="3" id="KW-0813">Transport</keyword>